<reference evidence="1" key="1">
    <citation type="submission" date="2022-02" db="EMBL/GenBank/DDBJ databases">
        <title>Plant Genome Project.</title>
        <authorList>
            <person name="Zhang R.-G."/>
        </authorList>
    </citation>
    <scope>NUCLEOTIDE SEQUENCE</scope>
    <source>
        <strain evidence="1">AT1</strain>
    </source>
</reference>
<protein>
    <submittedName>
        <fullName evidence="1">Uncharacterized protein</fullName>
    </submittedName>
</protein>
<accession>A0ACC0NM49</accession>
<keyword evidence="2" id="KW-1185">Reference proteome</keyword>
<comment type="caution">
    <text evidence="1">The sequence shown here is derived from an EMBL/GenBank/DDBJ whole genome shotgun (WGS) entry which is preliminary data.</text>
</comment>
<sequence>MVAIQEKFQSVIFESDCKSLITYINDPKSRCPSEVEAVVNDIKEWARTRHWSFNWCRRVQIRAAHWIASKCCLSRDLLSFSDCIPSGLSILCKDLS</sequence>
<organism evidence="1 2">
    <name type="scientific">Rhododendron molle</name>
    <name type="common">Chinese azalea</name>
    <name type="synonym">Azalea mollis</name>
    <dbReference type="NCBI Taxonomy" id="49168"/>
    <lineage>
        <taxon>Eukaryota</taxon>
        <taxon>Viridiplantae</taxon>
        <taxon>Streptophyta</taxon>
        <taxon>Embryophyta</taxon>
        <taxon>Tracheophyta</taxon>
        <taxon>Spermatophyta</taxon>
        <taxon>Magnoliopsida</taxon>
        <taxon>eudicotyledons</taxon>
        <taxon>Gunneridae</taxon>
        <taxon>Pentapetalae</taxon>
        <taxon>asterids</taxon>
        <taxon>Ericales</taxon>
        <taxon>Ericaceae</taxon>
        <taxon>Ericoideae</taxon>
        <taxon>Rhodoreae</taxon>
        <taxon>Rhododendron</taxon>
    </lineage>
</organism>
<evidence type="ECO:0000313" key="1">
    <source>
        <dbReference type="EMBL" id="KAI8553832.1"/>
    </source>
</evidence>
<name>A0ACC0NM49_RHOML</name>
<evidence type="ECO:0000313" key="2">
    <source>
        <dbReference type="Proteomes" id="UP001062846"/>
    </source>
</evidence>
<dbReference type="Proteomes" id="UP001062846">
    <property type="component" value="Chromosome 5"/>
</dbReference>
<proteinExistence type="predicted"/>
<gene>
    <name evidence="1" type="ORF">RHMOL_Rhmol05G0047000</name>
</gene>
<dbReference type="EMBL" id="CM046392">
    <property type="protein sequence ID" value="KAI8553832.1"/>
    <property type="molecule type" value="Genomic_DNA"/>
</dbReference>